<dbReference type="AlphaFoldDB" id="A0AB39YCV0"/>
<dbReference type="EMBL" id="CP165727">
    <property type="protein sequence ID" value="XDV68010.1"/>
    <property type="molecule type" value="Genomic_DNA"/>
</dbReference>
<sequence>MVKLPARRSLLAAGAGGTFAAVSAAFLLRGGPGVPAREPSATPPVPSASASASLRTDLTLRSRLLGREVPYSLYLPADVSPASPGGRSGDGIPALFLLHGASGKHTDWVVKGGIVPTLERAVAAGRIPACALVMPDARRDPGTPGGGQDETFYINDAGSGGGALRYEDMFVKEFVPAVEQTHGLGGRAEKRAVAGLSMGGYGALMYALRYPGLFGAAAGLSTAHFTAEGYREMPMGEWNRFYGHAFGRDLAGSARLTVRAREYDLADIIRRTAPDRLRRARYHLGCGTEDANYLPGTEDLRTVFAARGVPAEVVLAPGGHGWPYWTVAADRMLDFFGRQLA</sequence>
<reference evidence="9" key="1">
    <citation type="submission" date="2024-08" db="EMBL/GenBank/DDBJ databases">
        <authorList>
            <person name="Yu S.T."/>
        </authorList>
    </citation>
    <scope>NUCLEOTIDE SEQUENCE</scope>
    <source>
        <strain evidence="9">R33</strain>
    </source>
</reference>
<evidence type="ECO:0000313" key="9">
    <source>
        <dbReference type="EMBL" id="XDV68010.1"/>
    </source>
</evidence>
<keyword evidence="5" id="KW-0808">Transferase</keyword>
<evidence type="ECO:0000256" key="4">
    <source>
        <dbReference type="ARBA" id="ARBA00013244"/>
    </source>
</evidence>
<evidence type="ECO:0000256" key="5">
    <source>
        <dbReference type="ARBA" id="ARBA00022679"/>
    </source>
</evidence>
<dbReference type="GO" id="GO:0016787">
    <property type="term" value="F:hydrolase activity"/>
    <property type="evidence" value="ECO:0007669"/>
    <property type="project" value="UniProtKB-KW"/>
</dbReference>
<dbReference type="InterPro" id="IPR029058">
    <property type="entry name" value="AB_hydrolase_fold"/>
</dbReference>
<dbReference type="GO" id="GO:0004144">
    <property type="term" value="F:diacylglycerol O-acyltransferase activity"/>
    <property type="evidence" value="ECO:0007669"/>
    <property type="project" value="UniProtKB-EC"/>
</dbReference>
<evidence type="ECO:0000256" key="7">
    <source>
        <dbReference type="ARBA" id="ARBA00032572"/>
    </source>
</evidence>
<dbReference type="PANTHER" id="PTHR48098">
    <property type="entry name" value="ENTEROCHELIN ESTERASE-RELATED"/>
    <property type="match status" value="1"/>
</dbReference>
<evidence type="ECO:0000256" key="6">
    <source>
        <dbReference type="ARBA" id="ARBA00023315"/>
    </source>
</evidence>
<comment type="catalytic activity">
    <reaction evidence="8">
        <text>an acyl-CoA + a 1,2-diacyl-sn-glycerol = a triacyl-sn-glycerol + CoA</text>
        <dbReference type="Rhea" id="RHEA:10868"/>
        <dbReference type="ChEBI" id="CHEBI:17815"/>
        <dbReference type="ChEBI" id="CHEBI:57287"/>
        <dbReference type="ChEBI" id="CHEBI:58342"/>
        <dbReference type="ChEBI" id="CHEBI:64615"/>
        <dbReference type="EC" id="2.3.1.20"/>
    </reaction>
</comment>
<dbReference type="RefSeq" id="WP_369779660.1">
    <property type="nucleotide sequence ID" value="NZ_CP165727.1"/>
</dbReference>
<evidence type="ECO:0000256" key="1">
    <source>
        <dbReference type="ARBA" id="ARBA00000697"/>
    </source>
</evidence>
<dbReference type="Gene3D" id="3.40.50.1820">
    <property type="entry name" value="alpha/beta hydrolase"/>
    <property type="match status" value="1"/>
</dbReference>
<evidence type="ECO:0000256" key="3">
    <source>
        <dbReference type="ARBA" id="ARBA00012820"/>
    </source>
</evidence>
<organism evidence="9">
    <name type="scientific">Streptomyces sp. R33</name>
    <dbReference type="NCBI Taxonomy" id="3238629"/>
    <lineage>
        <taxon>Bacteria</taxon>
        <taxon>Bacillati</taxon>
        <taxon>Actinomycetota</taxon>
        <taxon>Actinomycetes</taxon>
        <taxon>Kitasatosporales</taxon>
        <taxon>Streptomycetaceae</taxon>
        <taxon>Streptomyces</taxon>
    </lineage>
</organism>
<name>A0AB39YCV0_9ACTN</name>
<comment type="similarity">
    <text evidence="2">Belongs to the mycobacterial A85 antigen family.</text>
</comment>
<evidence type="ECO:0000256" key="2">
    <source>
        <dbReference type="ARBA" id="ARBA00005874"/>
    </source>
</evidence>
<dbReference type="InterPro" id="IPR050583">
    <property type="entry name" value="Mycobacterial_A85_antigen"/>
</dbReference>
<dbReference type="Pfam" id="PF00756">
    <property type="entry name" value="Esterase"/>
    <property type="match status" value="1"/>
</dbReference>
<comment type="catalytic activity">
    <reaction evidence="1">
        <text>2 alpha,alpha'-trehalose 6-mycolate = alpha,alpha'-trehalose 6,6'-bismycolate + alpha,alpha-trehalose</text>
        <dbReference type="Rhea" id="RHEA:23472"/>
        <dbReference type="ChEBI" id="CHEBI:16551"/>
        <dbReference type="ChEBI" id="CHEBI:18195"/>
        <dbReference type="ChEBI" id="CHEBI:18234"/>
        <dbReference type="EC" id="2.3.1.122"/>
    </reaction>
</comment>
<dbReference type="GO" id="GO:0050348">
    <property type="term" value="F:trehalose O-mycolyltransferase activity"/>
    <property type="evidence" value="ECO:0007669"/>
    <property type="project" value="UniProtKB-EC"/>
</dbReference>
<accession>A0AB39YCV0</accession>
<proteinExistence type="inferred from homology"/>
<dbReference type="InterPro" id="IPR000801">
    <property type="entry name" value="Esterase-like"/>
</dbReference>
<dbReference type="SUPFAM" id="SSF53474">
    <property type="entry name" value="alpha/beta-Hydrolases"/>
    <property type="match status" value="1"/>
</dbReference>
<dbReference type="EC" id="2.3.1.20" evidence="4"/>
<dbReference type="PROSITE" id="PS51318">
    <property type="entry name" value="TAT"/>
    <property type="match status" value="1"/>
</dbReference>
<protein>
    <recommendedName>
        <fullName evidence="7">Acyl-CoA:diacylglycerol acyltransferase</fullName>
        <ecNumber evidence="3">2.3.1.122</ecNumber>
        <ecNumber evidence="4">2.3.1.20</ecNumber>
    </recommendedName>
</protein>
<gene>
    <name evidence="9" type="ORF">AB5J51_36335</name>
</gene>
<evidence type="ECO:0000256" key="8">
    <source>
        <dbReference type="ARBA" id="ARBA00048109"/>
    </source>
</evidence>
<dbReference type="EC" id="2.3.1.122" evidence="3"/>
<dbReference type="InterPro" id="IPR006311">
    <property type="entry name" value="TAT_signal"/>
</dbReference>
<keyword evidence="6" id="KW-0012">Acyltransferase</keyword>
<keyword evidence="9" id="KW-0378">Hydrolase</keyword>
<dbReference type="PANTHER" id="PTHR48098:SF1">
    <property type="entry name" value="DIACYLGLYCEROL ACYLTRANSFERASE_MYCOLYLTRANSFERASE AG85A"/>
    <property type="match status" value="1"/>
</dbReference>